<proteinExistence type="predicted"/>
<keyword evidence="3" id="KW-0677">Repeat</keyword>
<evidence type="ECO:0000256" key="7">
    <source>
        <dbReference type="PROSITE-ProRule" id="PRU00125"/>
    </source>
</evidence>
<feature type="domain" description="LIM zinc-binding" evidence="8">
    <location>
        <begin position="4"/>
        <end position="64"/>
    </location>
</feature>
<evidence type="ECO:0000256" key="6">
    <source>
        <dbReference type="ARBA" id="ARBA00023242"/>
    </source>
</evidence>
<dbReference type="EMBL" id="KE346363">
    <property type="protein sequence ID" value="KJE91791.1"/>
    <property type="molecule type" value="Genomic_DNA"/>
</dbReference>
<evidence type="ECO:0000256" key="2">
    <source>
        <dbReference type="ARBA" id="ARBA00022723"/>
    </source>
</evidence>
<dbReference type="GO" id="GO:0030036">
    <property type="term" value="P:actin cytoskeleton organization"/>
    <property type="evidence" value="ECO:0007669"/>
    <property type="project" value="TreeGrafter"/>
</dbReference>
<feature type="domain" description="LIM zinc-binding" evidence="8">
    <location>
        <begin position="113"/>
        <end position="173"/>
    </location>
</feature>
<organism evidence="9 10">
    <name type="scientific">Capsaspora owczarzaki (strain ATCC 30864)</name>
    <dbReference type="NCBI Taxonomy" id="595528"/>
    <lineage>
        <taxon>Eukaryota</taxon>
        <taxon>Filasterea</taxon>
        <taxon>Capsaspora</taxon>
    </lineage>
</organism>
<dbReference type="GO" id="GO:0005634">
    <property type="term" value="C:nucleus"/>
    <property type="evidence" value="ECO:0007669"/>
    <property type="project" value="UniProtKB-SubCell"/>
</dbReference>
<accession>A0A0D2U9P0</accession>
<dbReference type="OrthoDB" id="8062037at2759"/>
<evidence type="ECO:0000256" key="1">
    <source>
        <dbReference type="ARBA" id="ARBA00004123"/>
    </source>
</evidence>
<dbReference type="Gene3D" id="2.10.110.10">
    <property type="entry name" value="Cysteine Rich Protein"/>
    <property type="match status" value="2"/>
</dbReference>
<dbReference type="PROSITE" id="PS50023">
    <property type="entry name" value="LIM_DOMAIN_2"/>
    <property type="match status" value="2"/>
</dbReference>
<dbReference type="GO" id="GO:0005737">
    <property type="term" value="C:cytoplasm"/>
    <property type="evidence" value="ECO:0007669"/>
    <property type="project" value="TreeGrafter"/>
</dbReference>
<dbReference type="eggNOG" id="KOG1700">
    <property type="taxonomic scope" value="Eukaryota"/>
</dbReference>
<dbReference type="PANTHER" id="PTHR24215:SF35">
    <property type="entry name" value="MUSCLE LIM PROTEIN MLP84B"/>
    <property type="match status" value="1"/>
</dbReference>
<dbReference type="STRING" id="595528.A0A0D2U9P0"/>
<evidence type="ECO:0000256" key="5">
    <source>
        <dbReference type="ARBA" id="ARBA00023038"/>
    </source>
</evidence>
<protein>
    <submittedName>
        <fullName evidence="9">Zyxin-binding protein</fullName>
    </submittedName>
</protein>
<evidence type="ECO:0000256" key="4">
    <source>
        <dbReference type="ARBA" id="ARBA00022833"/>
    </source>
</evidence>
<dbReference type="Proteomes" id="UP000008743">
    <property type="component" value="Unassembled WGS sequence"/>
</dbReference>
<dbReference type="OMA" id="CKTDYDR"/>
<dbReference type="SMART" id="SM00132">
    <property type="entry name" value="LIM"/>
    <property type="match status" value="2"/>
</dbReference>
<dbReference type="Pfam" id="PF00412">
    <property type="entry name" value="LIM"/>
    <property type="match status" value="2"/>
</dbReference>
<keyword evidence="5 7" id="KW-0440">LIM domain</keyword>
<dbReference type="GO" id="GO:0008307">
    <property type="term" value="F:structural constituent of muscle"/>
    <property type="evidence" value="ECO:0007669"/>
    <property type="project" value="TreeGrafter"/>
</dbReference>
<dbReference type="PROSITE" id="PS00478">
    <property type="entry name" value="LIM_DOMAIN_1"/>
    <property type="match status" value="2"/>
</dbReference>
<dbReference type="AlphaFoldDB" id="A0A0D2U9P0"/>
<dbReference type="PANTHER" id="PTHR24215">
    <property type="entry name" value="RHO-GTPASE-ACTIVATING PROTEIN LRG1"/>
    <property type="match status" value="1"/>
</dbReference>
<dbReference type="CDD" id="cd09326">
    <property type="entry name" value="LIM_CRP_like"/>
    <property type="match status" value="2"/>
</dbReference>
<dbReference type="PhylomeDB" id="A0A0D2U9P0"/>
<evidence type="ECO:0000313" key="10">
    <source>
        <dbReference type="Proteomes" id="UP000008743"/>
    </source>
</evidence>
<sequence length="189" mass="19688">MASNICPRCTKAVYMAEEILACGHKWHKACFLCKVCNKRLDSTTATDKDGQVYCKSCYGKEFGPKGYGYGGGAGTLSMDNGRQVGGSAAGPASSGPTVDEEGRIVNVSSGANGECPRCGKAVYLAEKIIGAGSSWHKSCFMCANCRKGLDSTTVADNSGQIYCKACHGKFFGPKGFGYGQGAGALTNTQ</sequence>
<keyword evidence="10" id="KW-1185">Reference proteome</keyword>
<dbReference type="FunFam" id="2.10.110.10:FF:000001">
    <property type="entry name" value="Cysteine and glycine-rich protein 1"/>
    <property type="match status" value="2"/>
</dbReference>
<comment type="subcellular location">
    <subcellularLocation>
        <location evidence="1">Nucleus</location>
    </subcellularLocation>
</comment>
<name>A0A0D2U9P0_CAPO3</name>
<reference evidence="10" key="1">
    <citation type="submission" date="2011-02" db="EMBL/GenBank/DDBJ databases">
        <title>The Genome Sequence of Capsaspora owczarzaki ATCC 30864.</title>
        <authorList>
            <person name="Russ C."/>
            <person name="Cuomo C."/>
            <person name="Burger G."/>
            <person name="Gray M.W."/>
            <person name="Holland P.W.H."/>
            <person name="King N."/>
            <person name="Lang F.B.F."/>
            <person name="Roger A.J."/>
            <person name="Ruiz-Trillo I."/>
            <person name="Young S.K."/>
            <person name="Zeng Q."/>
            <person name="Gargeya S."/>
            <person name="Alvarado L."/>
            <person name="Berlin A."/>
            <person name="Chapman S.B."/>
            <person name="Chen Z."/>
            <person name="Freedman E."/>
            <person name="Gellesch M."/>
            <person name="Goldberg J."/>
            <person name="Griggs A."/>
            <person name="Gujja S."/>
            <person name="Heilman E."/>
            <person name="Heiman D."/>
            <person name="Howarth C."/>
            <person name="Mehta T."/>
            <person name="Neiman D."/>
            <person name="Pearson M."/>
            <person name="Roberts A."/>
            <person name="Saif S."/>
            <person name="Shea T."/>
            <person name="Shenoy N."/>
            <person name="Sisk P."/>
            <person name="Stolte C."/>
            <person name="Sykes S."/>
            <person name="White J."/>
            <person name="Yandava C."/>
            <person name="Haas B."/>
            <person name="Nusbaum C."/>
            <person name="Birren B."/>
        </authorList>
    </citation>
    <scope>NUCLEOTIDE SEQUENCE</scope>
    <source>
        <strain evidence="10">ATCC 30864</strain>
    </source>
</reference>
<evidence type="ECO:0000256" key="3">
    <source>
        <dbReference type="ARBA" id="ARBA00022737"/>
    </source>
</evidence>
<dbReference type="InParanoid" id="A0A0D2U9P0"/>
<dbReference type="InterPro" id="IPR001781">
    <property type="entry name" value="Znf_LIM"/>
</dbReference>
<keyword evidence="2 7" id="KW-0479">Metal-binding</keyword>
<dbReference type="SUPFAM" id="SSF57716">
    <property type="entry name" value="Glucocorticoid receptor-like (DNA-binding domain)"/>
    <property type="match status" value="4"/>
</dbReference>
<dbReference type="RefSeq" id="XP_004363714.1">
    <property type="nucleotide sequence ID" value="XM_004363657.2"/>
</dbReference>
<keyword evidence="4 7" id="KW-0862">Zinc</keyword>
<evidence type="ECO:0000313" key="9">
    <source>
        <dbReference type="EMBL" id="KJE91791.1"/>
    </source>
</evidence>
<dbReference type="GO" id="GO:0042805">
    <property type="term" value="F:actinin binding"/>
    <property type="evidence" value="ECO:0007669"/>
    <property type="project" value="TreeGrafter"/>
</dbReference>
<keyword evidence="6" id="KW-0539">Nucleus</keyword>
<dbReference type="GO" id="GO:0046872">
    <property type="term" value="F:metal ion binding"/>
    <property type="evidence" value="ECO:0007669"/>
    <property type="project" value="UniProtKB-KW"/>
</dbReference>
<gene>
    <name evidence="9" type="ORF">CAOG_002875</name>
</gene>
<evidence type="ECO:0000259" key="8">
    <source>
        <dbReference type="PROSITE" id="PS50023"/>
    </source>
</evidence>